<sequence length="51" mass="5826">MNEKESSKEALERILLGYIERLTKAWAAQQVSIVAQELGKRIKHEDTGLDK</sequence>
<organism evidence="1 2">
    <name type="scientific">Lachnoanaerobaculum saburreum</name>
    <dbReference type="NCBI Taxonomy" id="467210"/>
    <lineage>
        <taxon>Bacteria</taxon>
        <taxon>Bacillati</taxon>
        <taxon>Bacillota</taxon>
        <taxon>Clostridia</taxon>
        <taxon>Lachnospirales</taxon>
        <taxon>Lachnospiraceae</taxon>
        <taxon>Lachnoanaerobaculum</taxon>
    </lineage>
</organism>
<dbReference type="PATRIC" id="fig|467210.3.peg.2353"/>
<evidence type="ECO:0000313" key="1">
    <source>
        <dbReference type="EMBL" id="KXB54522.1"/>
    </source>
</evidence>
<dbReference type="Proteomes" id="UP000070394">
    <property type="component" value="Unassembled WGS sequence"/>
</dbReference>
<proteinExistence type="predicted"/>
<dbReference type="EMBL" id="LSDA01000126">
    <property type="protein sequence ID" value="KXB54522.1"/>
    <property type="molecule type" value="Genomic_DNA"/>
</dbReference>
<comment type="caution">
    <text evidence="1">The sequence shown here is derived from an EMBL/GenBank/DDBJ whole genome shotgun (WGS) entry which is preliminary data.</text>
</comment>
<dbReference type="RefSeq" id="WP_242867690.1">
    <property type="nucleotide sequence ID" value="NZ_KQ959842.1"/>
</dbReference>
<dbReference type="STRING" id="467210.HMPREF1866_02374"/>
<evidence type="ECO:0000313" key="2">
    <source>
        <dbReference type="Proteomes" id="UP000070394"/>
    </source>
</evidence>
<reference evidence="2" key="1">
    <citation type="submission" date="2016-01" db="EMBL/GenBank/DDBJ databases">
        <authorList>
            <person name="Mitreva M."/>
            <person name="Pepin K.H."/>
            <person name="Mihindukulasuriya K.A."/>
            <person name="Fulton R."/>
            <person name="Fronick C."/>
            <person name="O'Laughlin M."/>
            <person name="Miner T."/>
            <person name="Herter B."/>
            <person name="Rosa B.A."/>
            <person name="Cordes M."/>
            <person name="Tomlinson C."/>
            <person name="Wollam A."/>
            <person name="Palsikar V.B."/>
            <person name="Mardis E.R."/>
            <person name="Wilson R.K."/>
        </authorList>
    </citation>
    <scope>NUCLEOTIDE SEQUENCE [LARGE SCALE GENOMIC DNA]</scope>
    <source>
        <strain evidence="2">DNF00896</strain>
    </source>
</reference>
<name>A0A133ZGF7_9FIRM</name>
<dbReference type="AlphaFoldDB" id="A0A133ZGF7"/>
<accession>A0A133ZGF7</accession>
<gene>
    <name evidence="1" type="ORF">HMPREF1866_02374</name>
</gene>
<protein>
    <submittedName>
        <fullName evidence="1">Uncharacterized protein</fullName>
    </submittedName>
</protein>
<keyword evidence="2" id="KW-1185">Reference proteome</keyword>